<gene>
    <name evidence="1" type="ORF">E1263_22620</name>
</gene>
<evidence type="ECO:0000313" key="2">
    <source>
        <dbReference type="Proteomes" id="UP000295124"/>
    </source>
</evidence>
<dbReference type="OrthoDB" id="5196457at2"/>
<accession>A0A4R4ZJF5</accession>
<dbReference type="AlphaFoldDB" id="A0A4R4ZJF5"/>
<dbReference type="Proteomes" id="UP000295124">
    <property type="component" value="Unassembled WGS sequence"/>
</dbReference>
<dbReference type="EMBL" id="SMKX01000068">
    <property type="protein sequence ID" value="TDD57689.1"/>
    <property type="molecule type" value="Genomic_DNA"/>
</dbReference>
<evidence type="ECO:0000313" key="1">
    <source>
        <dbReference type="EMBL" id="TDD57689.1"/>
    </source>
</evidence>
<sequence length="136" mass="15075">MTLWTPPGADLGEHAGPTPDERMRLFIGGLDSQGRPVPATFRRFQKQTETWPVTATTPEGPAMLLKTSREMFAHGFYVYEFIATSCAWAINAVETALKLRLEQPGSFKELITATQERGILSPRGLFDPRCGPPDPK</sequence>
<reference evidence="1 2" key="1">
    <citation type="submission" date="2019-03" db="EMBL/GenBank/DDBJ databases">
        <title>Draft genome sequences of novel Actinobacteria.</title>
        <authorList>
            <person name="Sahin N."/>
            <person name="Ay H."/>
            <person name="Saygin H."/>
        </authorList>
    </citation>
    <scope>NUCLEOTIDE SEQUENCE [LARGE SCALE GENOMIC DNA]</scope>
    <source>
        <strain evidence="1 2">JCM 13523</strain>
    </source>
</reference>
<keyword evidence="2" id="KW-1185">Reference proteome</keyword>
<comment type="caution">
    <text evidence="1">The sequence shown here is derived from an EMBL/GenBank/DDBJ whole genome shotgun (WGS) entry which is preliminary data.</text>
</comment>
<organism evidence="1 2">
    <name type="scientific">Kribbella antibiotica</name>
    <dbReference type="NCBI Taxonomy" id="190195"/>
    <lineage>
        <taxon>Bacteria</taxon>
        <taxon>Bacillati</taxon>
        <taxon>Actinomycetota</taxon>
        <taxon>Actinomycetes</taxon>
        <taxon>Propionibacteriales</taxon>
        <taxon>Kribbellaceae</taxon>
        <taxon>Kribbella</taxon>
    </lineage>
</organism>
<dbReference type="RefSeq" id="WP_132170551.1">
    <property type="nucleotide sequence ID" value="NZ_SMKX01000068.1"/>
</dbReference>
<proteinExistence type="predicted"/>
<name>A0A4R4ZJF5_9ACTN</name>
<protein>
    <submittedName>
        <fullName evidence="1">Uncharacterized protein</fullName>
    </submittedName>
</protein>